<feature type="active site" description="Proton acceptor" evidence="5">
    <location>
        <position position="77"/>
    </location>
</feature>
<dbReference type="PROSITE" id="PS51257">
    <property type="entry name" value="PROKAR_LIPOPROTEIN"/>
    <property type="match status" value="1"/>
</dbReference>
<dbReference type="AlphaFoldDB" id="A0A0A2MS34"/>
<organism evidence="10 11">
    <name type="scientific">Flavobacterium subsaxonicum WB 4.1-42 = DSM 21790</name>
    <dbReference type="NCBI Taxonomy" id="1121898"/>
    <lineage>
        <taxon>Bacteria</taxon>
        <taxon>Pseudomonadati</taxon>
        <taxon>Bacteroidota</taxon>
        <taxon>Flavobacteriia</taxon>
        <taxon>Flavobacteriales</taxon>
        <taxon>Flavobacteriaceae</taxon>
        <taxon>Flavobacterium</taxon>
    </lineage>
</organism>
<comment type="caution">
    <text evidence="10">The sequence shown here is derived from an EMBL/GenBank/DDBJ whole genome shotgun (WGS) entry which is preliminary data.</text>
</comment>
<dbReference type="STRING" id="1121898.GCA_000422725_01431"/>
<evidence type="ECO:0000256" key="6">
    <source>
        <dbReference type="PIRSR" id="PIRSR606710-2"/>
    </source>
</evidence>
<dbReference type="CDD" id="cd08998">
    <property type="entry name" value="GH43_Arb43a-like"/>
    <property type="match status" value="1"/>
</dbReference>
<evidence type="ECO:0000256" key="7">
    <source>
        <dbReference type="RuleBase" id="RU361187"/>
    </source>
</evidence>
<feature type="active site" description="Proton donor" evidence="5">
    <location>
        <position position="264"/>
    </location>
</feature>
<dbReference type="InterPro" id="IPR023296">
    <property type="entry name" value="Glyco_hydro_beta-prop_sf"/>
</dbReference>
<keyword evidence="3 7" id="KW-0378">Hydrolase</keyword>
<dbReference type="Gene3D" id="2.40.128.10">
    <property type="match status" value="1"/>
</dbReference>
<dbReference type="RefSeq" id="WP_026990312.1">
    <property type="nucleotide sequence ID" value="NZ_AUGP01000017.1"/>
</dbReference>
<evidence type="ECO:0000313" key="10">
    <source>
        <dbReference type="EMBL" id="KGO94406.1"/>
    </source>
</evidence>
<reference evidence="10 11" key="1">
    <citation type="submission" date="2013-09" db="EMBL/GenBank/DDBJ databases">
        <authorList>
            <person name="Zeng Z."/>
            <person name="Chen C."/>
        </authorList>
    </citation>
    <scope>NUCLEOTIDE SEQUENCE [LARGE SCALE GENOMIC DNA]</scope>
    <source>
        <strain evidence="10 11">WB 4.1-42</strain>
    </source>
</reference>
<accession>A0A0A2MS34</accession>
<feature type="domain" description="Extracellular endo-alpha-(1-&gt;5)-L-arabinanase C-terminal" evidence="9">
    <location>
        <begin position="384"/>
        <end position="497"/>
    </location>
</feature>
<dbReference type="GO" id="GO:0005975">
    <property type="term" value="P:carbohydrate metabolic process"/>
    <property type="evidence" value="ECO:0007669"/>
    <property type="project" value="InterPro"/>
</dbReference>
<dbReference type="PANTHER" id="PTHR43301:SF3">
    <property type="entry name" value="ARABINAN ENDO-1,5-ALPHA-L-ARABINOSIDASE A-RELATED"/>
    <property type="match status" value="1"/>
</dbReference>
<keyword evidence="4 7" id="KW-0326">Glycosidase</keyword>
<evidence type="ECO:0000256" key="8">
    <source>
        <dbReference type="SAM" id="SignalP"/>
    </source>
</evidence>
<sequence>MKLTQITYKAVVATFVLASVLTVSCSKDTPDEEVAATDDTPTDDTPVNFDINSITDTYYNEAAIGNIYNWGYRNVHDPSIIKNGDTYYCYSTDVAFGAEVQPGLQIRTSTDLIKWEFKGWVFPQLPVMGSTFIQSHGGTPFNALWAPYVIKVNSEYRLYYSLSSPTPRLSVIGLATATSPLGPWTEKGLTVTSLADNSIQTNAIDPTVLIDQSGKHWMYYGSAWDGIYMLQLNPATGLAMNNGDKGIRVAQRGSTGSSINGNIEGPEVIYNAQFNKYYLFIAYDWLQTKYNVRVGRSDTAEGPFLDFAGNDINNNLDDGPMILAPYKFNGHSGWQGVAHCAVFKDEGSQYYMAHQGRPGENSFFMDLHVRPVFWTEDGWPIVSPERYAAVPQTAVTATDLVGTYEQIILGYQIVPGYANEQTNPNFQTSVALKLDAGGTINGEAANTWTYTAPWLTLTWGGTYVDKLHVERGRDWENKIESTILLSGLNNNGTAIWGKKIQ</sequence>
<gene>
    <name evidence="10" type="ORF">Q766_05685</name>
</gene>
<evidence type="ECO:0000256" key="1">
    <source>
        <dbReference type="ARBA" id="ARBA00004834"/>
    </source>
</evidence>
<dbReference type="Proteomes" id="UP000030111">
    <property type="component" value="Unassembled WGS sequence"/>
</dbReference>
<dbReference type="Pfam" id="PF16369">
    <property type="entry name" value="GH43_C"/>
    <property type="match status" value="1"/>
</dbReference>
<dbReference type="InterPro" id="IPR006710">
    <property type="entry name" value="Glyco_hydro_43"/>
</dbReference>
<dbReference type="InterPro" id="IPR032291">
    <property type="entry name" value="Abn2_C"/>
</dbReference>
<comment type="similarity">
    <text evidence="2 7">Belongs to the glycosyl hydrolase 43 family.</text>
</comment>
<evidence type="ECO:0000256" key="4">
    <source>
        <dbReference type="ARBA" id="ARBA00023295"/>
    </source>
</evidence>
<evidence type="ECO:0000256" key="5">
    <source>
        <dbReference type="PIRSR" id="PIRSR606710-1"/>
    </source>
</evidence>
<feature type="site" description="Important for catalytic activity, responsible for pKa modulation of the active site Glu and correct orientation of both the proton donor and substrate" evidence="6">
    <location>
        <position position="205"/>
    </location>
</feature>
<evidence type="ECO:0000256" key="2">
    <source>
        <dbReference type="ARBA" id="ARBA00009865"/>
    </source>
</evidence>
<dbReference type="GO" id="GO:0004553">
    <property type="term" value="F:hydrolase activity, hydrolyzing O-glycosyl compounds"/>
    <property type="evidence" value="ECO:0007669"/>
    <property type="project" value="InterPro"/>
</dbReference>
<dbReference type="eggNOG" id="COG3507">
    <property type="taxonomic scope" value="Bacteria"/>
</dbReference>
<dbReference type="InterPro" id="IPR050727">
    <property type="entry name" value="GH43_arabinanases"/>
</dbReference>
<dbReference type="PANTHER" id="PTHR43301">
    <property type="entry name" value="ARABINAN ENDO-1,5-ALPHA-L-ARABINOSIDASE"/>
    <property type="match status" value="1"/>
</dbReference>
<evidence type="ECO:0000256" key="3">
    <source>
        <dbReference type="ARBA" id="ARBA00022801"/>
    </source>
</evidence>
<dbReference type="EMBL" id="JRLY01000002">
    <property type="protein sequence ID" value="KGO94406.1"/>
    <property type="molecule type" value="Genomic_DNA"/>
</dbReference>
<evidence type="ECO:0000313" key="11">
    <source>
        <dbReference type="Proteomes" id="UP000030111"/>
    </source>
</evidence>
<evidence type="ECO:0000259" key="9">
    <source>
        <dbReference type="Pfam" id="PF16369"/>
    </source>
</evidence>
<comment type="pathway">
    <text evidence="1">Glycan metabolism; L-arabinan degradation.</text>
</comment>
<name>A0A0A2MS34_9FLAO</name>
<dbReference type="Pfam" id="PF04616">
    <property type="entry name" value="Glyco_hydro_43"/>
    <property type="match status" value="1"/>
</dbReference>
<keyword evidence="8" id="KW-0732">Signal</keyword>
<dbReference type="SUPFAM" id="SSF75005">
    <property type="entry name" value="Arabinanase/levansucrase/invertase"/>
    <property type="match status" value="1"/>
</dbReference>
<feature type="signal peptide" evidence="8">
    <location>
        <begin position="1"/>
        <end position="18"/>
    </location>
</feature>
<feature type="chain" id="PRO_5001991884" evidence="8">
    <location>
        <begin position="19"/>
        <end position="501"/>
    </location>
</feature>
<protein>
    <submittedName>
        <fullName evidence="10">Endo-arabinase</fullName>
    </submittedName>
</protein>
<dbReference type="OrthoDB" id="9801455at2"/>
<dbReference type="Gene3D" id="2.115.10.20">
    <property type="entry name" value="Glycosyl hydrolase domain, family 43"/>
    <property type="match status" value="1"/>
</dbReference>
<proteinExistence type="inferred from homology"/>
<keyword evidence="11" id="KW-1185">Reference proteome</keyword>